<dbReference type="Pfam" id="PF10103">
    <property type="entry name" value="Zincin_2"/>
    <property type="match status" value="1"/>
</dbReference>
<dbReference type="PANTHER" id="PTHR39420">
    <property type="match status" value="1"/>
</dbReference>
<evidence type="ECO:0000313" key="2">
    <source>
        <dbReference type="EMBL" id="VDG75694.1"/>
    </source>
</evidence>
<feature type="compositionally biased region" description="Low complexity" evidence="1">
    <location>
        <begin position="486"/>
        <end position="558"/>
    </location>
</feature>
<dbReference type="InterPro" id="IPR018766">
    <property type="entry name" value="Zinicin_2"/>
</dbReference>
<reference evidence="2 3" key="1">
    <citation type="submission" date="2018-11" db="EMBL/GenBank/DDBJ databases">
        <authorList>
            <consortium name="Pathogen Informatics"/>
        </authorList>
    </citation>
    <scope>NUCLEOTIDE SEQUENCE [LARGE SCALE GENOMIC DNA]</scope>
    <source>
        <strain evidence="2 3">NCTC10327</strain>
    </source>
</reference>
<name>A0A7Z8Y7N3_9ACTO</name>
<dbReference type="Gene3D" id="1.20.150.30">
    <property type="entry name" value="Zincin-like metallopeptidase, N-terminal domain"/>
    <property type="match status" value="1"/>
</dbReference>
<dbReference type="NCBIfam" id="TIGR03624">
    <property type="entry name" value="putative hydrolase"/>
    <property type="match status" value="1"/>
</dbReference>
<dbReference type="AlphaFoldDB" id="A0A7Z8Y7N3"/>
<feature type="region of interest" description="Disordered" evidence="1">
    <location>
        <begin position="459"/>
        <end position="574"/>
    </location>
</feature>
<dbReference type="InterPro" id="IPR042271">
    <property type="entry name" value="Zinicin_2_N"/>
</dbReference>
<protein>
    <submittedName>
        <fullName evidence="2">Uncharacterized conserved protein</fullName>
    </submittedName>
</protein>
<feature type="region of interest" description="Disordered" evidence="1">
    <location>
        <begin position="413"/>
        <end position="440"/>
    </location>
</feature>
<organism evidence="2 3">
    <name type="scientific">Actinobaculum suis</name>
    <dbReference type="NCBI Taxonomy" id="1657"/>
    <lineage>
        <taxon>Bacteria</taxon>
        <taxon>Bacillati</taxon>
        <taxon>Actinomycetota</taxon>
        <taxon>Actinomycetes</taxon>
        <taxon>Actinomycetales</taxon>
        <taxon>Actinomycetaceae</taxon>
        <taxon>Actinobaculum</taxon>
    </lineage>
</organism>
<dbReference type="PANTHER" id="PTHR39420:SF2">
    <property type="entry name" value="HYDROLASE"/>
    <property type="match status" value="1"/>
</dbReference>
<dbReference type="SUPFAM" id="SSF55486">
    <property type="entry name" value="Metalloproteases ('zincins'), catalytic domain"/>
    <property type="match status" value="1"/>
</dbReference>
<dbReference type="Proteomes" id="UP000269974">
    <property type="component" value="Unassembled WGS sequence"/>
</dbReference>
<dbReference type="EMBL" id="UYIO01000001">
    <property type="protein sequence ID" value="VDG75694.1"/>
    <property type="molecule type" value="Genomic_DNA"/>
</dbReference>
<dbReference type="RefSeq" id="WP_083078477.1">
    <property type="nucleotide sequence ID" value="NZ_MASX01000016.1"/>
</dbReference>
<feature type="compositionally biased region" description="Acidic residues" evidence="1">
    <location>
        <begin position="424"/>
        <end position="440"/>
    </location>
</feature>
<accession>A0A7Z8Y7N3</accession>
<evidence type="ECO:0000313" key="3">
    <source>
        <dbReference type="Proteomes" id="UP000269974"/>
    </source>
</evidence>
<proteinExistence type="predicted"/>
<sequence length="574" mass="59964">MADANPNDEFEKMLRAVLGDEAAEQILDSMRNNPGGMPGGGAAMPDPQSFQIVTNQIRSMLGSAGDGPVNWHVGEQVARQTVIHNGSSTPSALQGESARSALDTASLWLDPVIEIGPVSGPAQVWSRLDFVAHCLPTFKKLTEPVGENIARAFREVMAEQLEHAPEEMRAIIESMLGGQESGSMTDQIVSSILGVQYGGGLAQLAEISFGTTDAGLPLVEGETCALVPENIEAFGEGLDIEASELELYIAVRETAAARLFSRVPWLRTRILDNVAAFASEISIDTQAIENSVREMDLDPQHMMEGQVPEIDLTDVFAFELNPEQEASLASLEHLISLVVGWIAAVTADAVAAHLPSARKLAEIFVRRDATEAPFNQAFGPLVGFELAPRRVREATAFWRRAKAERDITGRDALWNHPDLLPTPEDLDNPDAFFSEETDSSLEQELDAFLAELLEGADNAAAPGNADSTSGSNPAIPHEPSWGETVTGDANARATAAGADTDAGAGADAGADAGANSAPGEAAGSAADSAEDSSASSAEDTAGRSSAEGAAGSSAEGPATDTTAGSGPENTPPAS</sequence>
<feature type="compositionally biased region" description="Polar residues" evidence="1">
    <location>
        <begin position="559"/>
        <end position="568"/>
    </location>
</feature>
<evidence type="ECO:0000256" key="1">
    <source>
        <dbReference type="SAM" id="MobiDB-lite"/>
    </source>
</evidence>
<gene>
    <name evidence="2" type="ORF">NCTC10327_00380</name>
</gene>
<comment type="caution">
    <text evidence="2">The sequence shown here is derived from an EMBL/GenBank/DDBJ whole genome shotgun (WGS) entry which is preliminary data.</text>
</comment>